<dbReference type="InterPro" id="IPR000032">
    <property type="entry name" value="HPr-like"/>
</dbReference>
<dbReference type="InterPro" id="IPR035895">
    <property type="entry name" value="HPr-like_sf"/>
</dbReference>
<feature type="domain" description="HPr" evidence="6">
    <location>
        <begin position="1"/>
        <end position="90"/>
    </location>
</feature>
<evidence type="ECO:0000313" key="7">
    <source>
        <dbReference type="EMBL" id="MBB6173106.1"/>
    </source>
</evidence>
<dbReference type="InterPro" id="IPR050399">
    <property type="entry name" value="HPr"/>
</dbReference>
<dbReference type="EMBL" id="JACHDS010000001">
    <property type="protein sequence ID" value="MBB6173106.1"/>
    <property type="molecule type" value="Genomic_DNA"/>
</dbReference>
<dbReference type="PRINTS" id="PR00107">
    <property type="entry name" value="PHOSPHOCPHPR"/>
</dbReference>
<dbReference type="GO" id="GO:0016740">
    <property type="term" value="F:transferase activity"/>
    <property type="evidence" value="ECO:0007669"/>
    <property type="project" value="UniProtKB-KW"/>
</dbReference>
<keyword evidence="8" id="KW-1185">Reference proteome</keyword>
<dbReference type="PROSITE" id="PS51350">
    <property type="entry name" value="PTS_HPR_DOM"/>
    <property type="match status" value="1"/>
</dbReference>
<sequence>MPQRTAVIGAEHGLHARPAALFVEAVTATGLPITIAKSDGGAPVDARSVIAVMTLGVGRGEQVTLACPDPDAEPTLEKLADMLASDLDAA</sequence>
<protein>
    <recommendedName>
        <fullName evidence="3">Phosphocarrier protein HPr</fullName>
    </recommendedName>
</protein>
<accession>A0A7X0D6V7</accession>
<evidence type="ECO:0000256" key="4">
    <source>
        <dbReference type="ARBA" id="ARBA00022490"/>
    </source>
</evidence>
<evidence type="ECO:0000313" key="8">
    <source>
        <dbReference type="Proteomes" id="UP000546642"/>
    </source>
</evidence>
<dbReference type="InterPro" id="IPR001020">
    <property type="entry name" value="PTS_HPr_His_P_site"/>
</dbReference>
<dbReference type="NCBIfam" id="TIGR01003">
    <property type="entry name" value="PTS_HPr_family"/>
    <property type="match status" value="1"/>
</dbReference>
<evidence type="ECO:0000256" key="3">
    <source>
        <dbReference type="ARBA" id="ARBA00020422"/>
    </source>
</evidence>
<dbReference type="Proteomes" id="UP000546642">
    <property type="component" value="Unassembled WGS sequence"/>
</dbReference>
<dbReference type="Pfam" id="PF00381">
    <property type="entry name" value="PTS-HPr"/>
    <property type="match status" value="1"/>
</dbReference>
<dbReference type="PROSITE" id="PS00369">
    <property type="entry name" value="PTS_HPR_HIS"/>
    <property type="match status" value="1"/>
</dbReference>
<organism evidence="7 8">
    <name type="scientific">Nocardiopsis mwathae</name>
    <dbReference type="NCBI Taxonomy" id="1472723"/>
    <lineage>
        <taxon>Bacteria</taxon>
        <taxon>Bacillati</taxon>
        <taxon>Actinomycetota</taxon>
        <taxon>Actinomycetes</taxon>
        <taxon>Streptosporangiales</taxon>
        <taxon>Nocardiopsidaceae</taxon>
        <taxon>Nocardiopsis</taxon>
    </lineage>
</organism>
<comment type="function">
    <text evidence="1">General (non sugar-specific) component of the phosphoenolpyruvate-dependent sugar phosphotransferase system (sugar PTS). This major carbohydrate active-transport system catalyzes the phosphorylation of incoming sugar substrates concomitantly with their translocation across the cell membrane. The phosphoryl group from phosphoenolpyruvate (PEP) is transferred to the phosphoryl carrier protein HPr by enzyme I. Phospho-HPr then transfers it to the PTS EIIA domain.</text>
</comment>
<evidence type="ECO:0000256" key="1">
    <source>
        <dbReference type="ARBA" id="ARBA00003681"/>
    </source>
</evidence>
<proteinExistence type="predicted"/>
<reference evidence="7 8" key="1">
    <citation type="submission" date="2020-08" db="EMBL/GenBank/DDBJ databases">
        <title>Sequencing the genomes of 1000 actinobacteria strains.</title>
        <authorList>
            <person name="Klenk H.-P."/>
        </authorList>
    </citation>
    <scope>NUCLEOTIDE SEQUENCE [LARGE SCALE GENOMIC DNA]</scope>
    <source>
        <strain evidence="7 8">DSM 46659</strain>
    </source>
</reference>
<dbReference type="CDD" id="cd00367">
    <property type="entry name" value="PTS-HPr_like"/>
    <property type="match status" value="1"/>
</dbReference>
<dbReference type="PANTHER" id="PTHR33705:SF2">
    <property type="entry name" value="PHOSPHOCARRIER PROTEIN NPR"/>
    <property type="match status" value="1"/>
</dbReference>
<keyword evidence="7" id="KW-0808">Transferase</keyword>
<dbReference type="RefSeq" id="WP_184076308.1">
    <property type="nucleotide sequence ID" value="NZ_JACHDS010000001.1"/>
</dbReference>
<dbReference type="AlphaFoldDB" id="A0A7X0D6V7"/>
<gene>
    <name evidence="7" type="ORF">HNR23_003166</name>
</gene>
<dbReference type="SUPFAM" id="SSF55594">
    <property type="entry name" value="HPr-like"/>
    <property type="match status" value="1"/>
</dbReference>
<name>A0A7X0D6V7_9ACTN</name>
<evidence type="ECO:0000256" key="2">
    <source>
        <dbReference type="ARBA" id="ARBA00004496"/>
    </source>
</evidence>
<evidence type="ECO:0000259" key="6">
    <source>
        <dbReference type="PROSITE" id="PS51350"/>
    </source>
</evidence>
<keyword evidence="4" id="KW-0963">Cytoplasm</keyword>
<comment type="subcellular location">
    <subcellularLocation>
        <location evidence="2">Cytoplasm</location>
    </subcellularLocation>
</comment>
<keyword evidence="5" id="KW-0598">Phosphotransferase system</keyword>
<comment type="caution">
    <text evidence="7">The sequence shown here is derived from an EMBL/GenBank/DDBJ whole genome shotgun (WGS) entry which is preliminary data.</text>
</comment>
<dbReference type="PANTHER" id="PTHR33705">
    <property type="entry name" value="PHOSPHOCARRIER PROTEIN HPR"/>
    <property type="match status" value="1"/>
</dbReference>
<dbReference type="GO" id="GO:0005737">
    <property type="term" value="C:cytoplasm"/>
    <property type="evidence" value="ECO:0007669"/>
    <property type="project" value="UniProtKB-SubCell"/>
</dbReference>
<evidence type="ECO:0000256" key="5">
    <source>
        <dbReference type="ARBA" id="ARBA00022683"/>
    </source>
</evidence>
<dbReference type="Gene3D" id="3.30.1340.10">
    <property type="entry name" value="HPr-like"/>
    <property type="match status" value="1"/>
</dbReference>
<dbReference type="GO" id="GO:0009401">
    <property type="term" value="P:phosphoenolpyruvate-dependent sugar phosphotransferase system"/>
    <property type="evidence" value="ECO:0007669"/>
    <property type="project" value="UniProtKB-KW"/>
</dbReference>